<protein>
    <submittedName>
        <fullName evidence="2">Uncharacterized protein</fullName>
    </submittedName>
</protein>
<comment type="caution">
    <text evidence="2">The sequence shown here is derived from an EMBL/GenBank/DDBJ whole genome shotgun (WGS) entry which is preliminary data.</text>
</comment>
<feature type="region of interest" description="Disordered" evidence="1">
    <location>
        <begin position="19"/>
        <end position="40"/>
    </location>
</feature>
<gene>
    <name evidence="2" type="ORF">BN9_029180</name>
</gene>
<reference evidence="2 3" key="1">
    <citation type="submission" date="2012-05" db="EMBL/GenBank/DDBJ databases">
        <title>Recombination and specialization in a pathogen metapopulation.</title>
        <authorList>
            <person name="Gardiner A."/>
            <person name="Kemen E."/>
            <person name="Schultz-Larsen T."/>
            <person name="MacLean D."/>
            <person name="Van Oosterhout C."/>
            <person name="Jones J.D.G."/>
        </authorList>
    </citation>
    <scope>NUCLEOTIDE SEQUENCE [LARGE SCALE GENOMIC DNA]</scope>
    <source>
        <strain evidence="2 3">Ac Nc2</strain>
    </source>
</reference>
<dbReference type="EMBL" id="CAIX01000030">
    <property type="protein sequence ID" value="CCI42134.1"/>
    <property type="molecule type" value="Genomic_DNA"/>
</dbReference>
<keyword evidence="3" id="KW-1185">Reference proteome</keyword>
<evidence type="ECO:0000256" key="1">
    <source>
        <dbReference type="SAM" id="MobiDB-lite"/>
    </source>
</evidence>
<accession>A0A024G6D8</accession>
<proteinExistence type="predicted"/>
<dbReference type="Proteomes" id="UP000053237">
    <property type="component" value="Unassembled WGS sequence"/>
</dbReference>
<evidence type="ECO:0000313" key="2">
    <source>
        <dbReference type="EMBL" id="CCI42134.1"/>
    </source>
</evidence>
<organism evidence="2 3">
    <name type="scientific">Albugo candida</name>
    <dbReference type="NCBI Taxonomy" id="65357"/>
    <lineage>
        <taxon>Eukaryota</taxon>
        <taxon>Sar</taxon>
        <taxon>Stramenopiles</taxon>
        <taxon>Oomycota</taxon>
        <taxon>Peronosporomycetes</taxon>
        <taxon>Albuginales</taxon>
        <taxon>Albuginaceae</taxon>
        <taxon>Albugo</taxon>
    </lineage>
</organism>
<dbReference type="InParanoid" id="A0A024G6D8"/>
<sequence>MEGECIGVSTDELPSCVEDKRSKVVPPRNPTGKHSDERQHGKHANLVVEIFEVCDLLQGVPTEQKLFSIRPLSAYEQYCGYNIQHHDDNGCAINNMFDNQFAYENCVCSKVEQDMSIDAITPL</sequence>
<dbReference type="AlphaFoldDB" id="A0A024G6D8"/>
<evidence type="ECO:0000313" key="3">
    <source>
        <dbReference type="Proteomes" id="UP000053237"/>
    </source>
</evidence>
<name>A0A024G6D8_9STRA</name>